<protein>
    <recommendedName>
        <fullName evidence="4">DUF2238 domain-containing protein</fullName>
    </recommendedName>
</protein>
<comment type="caution">
    <text evidence="2">The sequence shown here is derived from an EMBL/GenBank/DDBJ whole genome shotgun (WGS) entry which is preliminary data.</text>
</comment>
<dbReference type="InterPro" id="IPR014509">
    <property type="entry name" value="YjdF-like"/>
</dbReference>
<dbReference type="EMBL" id="MFRA01000001">
    <property type="protein sequence ID" value="OGH93342.1"/>
    <property type="molecule type" value="Genomic_DNA"/>
</dbReference>
<organism evidence="2 3">
    <name type="scientific">Candidatus Magasanikbacteria bacterium RIFOXYD1_FULL_40_23</name>
    <dbReference type="NCBI Taxonomy" id="1798705"/>
    <lineage>
        <taxon>Bacteria</taxon>
        <taxon>Candidatus Magasanikiibacteriota</taxon>
    </lineage>
</organism>
<keyword evidence="1" id="KW-0472">Membrane</keyword>
<name>A0A1F6PAZ6_9BACT</name>
<evidence type="ECO:0000256" key="1">
    <source>
        <dbReference type="SAM" id="Phobius"/>
    </source>
</evidence>
<feature type="transmembrane region" description="Helical" evidence="1">
    <location>
        <begin position="12"/>
        <end position="30"/>
    </location>
</feature>
<feature type="transmembrane region" description="Helical" evidence="1">
    <location>
        <begin position="42"/>
        <end position="62"/>
    </location>
</feature>
<dbReference type="STRING" id="1798705.A2563_01905"/>
<gene>
    <name evidence="2" type="ORF">A2563_01905</name>
</gene>
<feature type="transmembrane region" description="Helical" evidence="1">
    <location>
        <begin position="74"/>
        <end position="97"/>
    </location>
</feature>
<accession>A0A1F6PAZ6</accession>
<dbReference type="Proteomes" id="UP000176634">
    <property type="component" value="Unassembled WGS sequence"/>
</dbReference>
<reference evidence="2 3" key="1">
    <citation type="journal article" date="2016" name="Nat. Commun.">
        <title>Thousands of microbial genomes shed light on interconnected biogeochemical processes in an aquifer system.</title>
        <authorList>
            <person name="Anantharaman K."/>
            <person name="Brown C.T."/>
            <person name="Hug L.A."/>
            <person name="Sharon I."/>
            <person name="Castelle C.J."/>
            <person name="Probst A.J."/>
            <person name="Thomas B.C."/>
            <person name="Singh A."/>
            <person name="Wilkins M.J."/>
            <person name="Karaoz U."/>
            <person name="Brodie E.L."/>
            <person name="Williams K.H."/>
            <person name="Hubbard S.S."/>
            <person name="Banfield J.F."/>
        </authorList>
    </citation>
    <scope>NUCLEOTIDE SEQUENCE [LARGE SCALE GENOMIC DNA]</scope>
</reference>
<dbReference type="AlphaFoldDB" id="A0A1F6PAZ6"/>
<evidence type="ECO:0000313" key="2">
    <source>
        <dbReference type="EMBL" id="OGH93342.1"/>
    </source>
</evidence>
<proteinExistence type="predicted"/>
<feature type="transmembrane region" description="Helical" evidence="1">
    <location>
        <begin position="117"/>
        <end position="137"/>
    </location>
</feature>
<keyword evidence="1" id="KW-1133">Transmembrane helix</keyword>
<evidence type="ECO:0008006" key="4">
    <source>
        <dbReference type="Google" id="ProtNLM"/>
    </source>
</evidence>
<dbReference type="Pfam" id="PF09997">
    <property type="entry name" value="DUF2238"/>
    <property type="match status" value="1"/>
</dbReference>
<sequence>MQHLSIKLFAKMLLPMLFVYLLGYAWDIGWDGYHTIWWPNRLVHFLGGVSTAIFAYYLLDLVKKFKLLNTLNKVVDFFIILIFVMSITVVWEFYEYLSDLYLLTNAQPSVADTMKDMFMGMLGATIFGVSWAVCLFFRADKKP</sequence>
<keyword evidence="1" id="KW-0812">Transmembrane</keyword>
<evidence type="ECO:0000313" key="3">
    <source>
        <dbReference type="Proteomes" id="UP000176634"/>
    </source>
</evidence>